<proteinExistence type="inferred from homology"/>
<accession>A0A3D8M7P4</accession>
<gene>
    <name evidence="10" type="primary">mreD</name>
    <name evidence="10" type="ORF">DXV75_09705</name>
</gene>
<evidence type="ECO:0000256" key="2">
    <source>
        <dbReference type="ARBA" id="ARBA00007776"/>
    </source>
</evidence>
<feature type="transmembrane region" description="Helical" evidence="9">
    <location>
        <begin position="131"/>
        <end position="149"/>
    </location>
</feature>
<evidence type="ECO:0000256" key="4">
    <source>
        <dbReference type="ARBA" id="ARBA00022692"/>
    </source>
</evidence>
<keyword evidence="8" id="KW-0997">Cell inner membrane</keyword>
<keyword evidence="6 9" id="KW-1133">Transmembrane helix</keyword>
<reference evidence="11" key="1">
    <citation type="submission" date="2018-08" db="EMBL/GenBank/DDBJ databases">
        <authorList>
            <person name="Zhang J."/>
            <person name="Du Z.-J."/>
        </authorList>
    </citation>
    <scope>NUCLEOTIDE SEQUENCE [LARGE SCALE GENOMIC DNA]</scope>
    <source>
        <strain evidence="11">KCTC 52655</strain>
    </source>
</reference>
<dbReference type="AlphaFoldDB" id="A0A3D8M7P4"/>
<keyword evidence="5 8" id="KW-0133">Cell shape</keyword>
<evidence type="ECO:0000313" key="10">
    <source>
        <dbReference type="EMBL" id="RDV25557.1"/>
    </source>
</evidence>
<dbReference type="GO" id="GO:0005886">
    <property type="term" value="C:plasma membrane"/>
    <property type="evidence" value="ECO:0007669"/>
    <property type="project" value="UniProtKB-SubCell"/>
</dbReference>
<dbReference type="NCBIfam" id="TIGR03426">
    <property type="entry name" value="shape_MreD"/>
    <property type="match status" value="1"/>
</dbReference>
<dbReference type="GO" id="GO:0008360">
    <property type="term" value="P:regulation of cell shape"/>
    <property type="evidence" value="ECO:0007669"/>
    <property type="project" value="UniProtKB-UniRule"/>
</dbReference>
<dbReference type="InterPro" id="IPR007227">
    <property type="entry name" value="Cell_shape_determining_MreD"/>
</dbReference>
<protein>
    <recommendedName>
        <fullName evidence="8">Rod shape-determining protein MreD</fullName>
    </recommendedName>
</protein>
<dbReference type="PANTHER" id="PTHR37484:SF1">
    <property type="entry name" value="ROD SHAPE-DETERMINING PROTEIN MRED"/>
    <property type="match status" value="1"/>
</dbReference>
<sequence length="159" mass="18564">MLKAHHYAVPISIIISLVLQIMPLPIQADVYRPDWTLIVLAYWTMALPHRVNVGVAFLTGLALDILLGTALGIHSFALSLCVYVLAANYQRLRNYSVWQQAIIIGLISSLYHLVVFWLQHLLTDIYFQFEYLWPVVTSMVLWPWVFWLLRKARRQFRIL</sequence>
<evidence type="ECO:0000256" key="8">
    <source>
        <dbReference type="PIRNR" id="PIRNR018472"/>
    </source>
</evidence>
<keyword evidence="3 8" id="KW-1003">Cell membrane</keyword>
<dbReference type="EMBL" id="QRHA01000006">
    <property type="protein sequence ID" value="RDV25557.1"/>
    <property type="molecule type" value="Genomic_DNA"/>
</dbReference>
<organism evidence="10 11">
    <name type="scientific">Alteromonas aestuariivivens</name>
    <dbReference type="NCBI Taxonomy" id="1938339"/>
    <lineage>
        <taxon>Bacteria</taxon>
        <taxon>Pseudomonadati</taxon>
        <taxon>Pseudomonadota</taxon>
        <taxon>Gammaproteobacteria</taxon>
        <taxon>Alteromonadales</taxon>
        <taxon>Alteromonadaceae</taxon>
        <taxon>Alteromonas/Salinimonas group</taxon>
        <taxon>Alteromonas</taxon>
    </lineage>
</organism>
<dbReference type="Pfam" id="PF04093">
    <property type="entry name" value="MreD"/>
    <property type="match status" value="1"/>
</dbReference>
<dbReference type="PIRSF" id="PIRSF018472">
    <property type="entry name" value="MreD_proteobac"/>
    <property type="match status" value="1"/>
</dbReference>
<evidence type="ECO:0000256" key="7">
    <source>
        <dbReference type="ARBA" id="ARBA00023136"/>
    </source>
</evidence>
<dbReference type="InterPro" id="IPR026034">
    <property type="entry name" value="MreD_proteobac"/>
</dbReference>
<comment type="subcellular location">
    <subcellularLocation>
        <location evidence="8">Cell inner membrane</location>
    </subcellularLocation>
    <subcellularLocation>
        <location evidence="1">Cell membrane</location>
        <topology evidence="1">Multi-pass membrane protein</topology>
    </subcellularLocation>
</comment>
<evidence type="ECO:0000256" key="6">
    <source>
        <dbReference type="ARBA" id="ARBA00022989"/>
    </source>
</evidence>
<evidence type="ECO:0000256" key="5">
    <source>
        <dbReference type="ARBA" id="ARBA00022960"/>
    </source>
</evidence>
<dbReference type="Proteomes" id="UP000256561">
    <property type="component" value="Unassembled WGS sequence"/>
</dbReference>
<keyword evidence="4 9" id="KW-0812">Transmembrane</keyword>
<dbReference type="RefSeq" id="WP_115593210.1">
    <property type="nucleotide sequence ID" value="NZ_QRHA01000006.1"/>
</dbReference>
<comment type="similarity">
    <text evidence="2 8">Belongs to the MreD family.</text>
</comment>
<feature type="transmembrane region" description="Helical" evidence="9">
    <location>
        <begin position="97"/>
        <end position="119"/>
    </location>
</feature>
<comment type="function">
    <text evidence="8">Involved in formation of the rod shape of the cell. May also contribute to regulation of formation of penicillin-binding proteins.</text>
</comment>
<keyword evidence="7 8" id="KW-0472">Membrane</keyword>
<dbReference type="PANTHER" id="PTHR37484">
    <property type="entry name" value="ROD SHAPE-DETERMINING PROTEIN MRED"/>
    <property type="match status" value="1"/>
</dbReference>
<dbReference type="OrthoDB" id="6647425at2"/>
<evidence type="ECO:0000256" key="1">
    <source>
        <dbReference type="ARBA" id="ARBA00004651"/>
    </source>
</evidence>
<evidence type="ECO:0000256" key="3">
    <source>
        <dbReference type="ARBA" id="ARBA00022475"/>
    </source>
</evidence>
<keyword evidence="11" id="KW-1185">Reference proteome</keyword>
<evidence type="ECO:0000313" key="11">
    <source>
        <dbReference type="Proteomes" id="UP000256561"/>
    </source>
</evidence>
<comment type="caution">
    <text evidence="10">The sequence shown here is derived from an EMBL/GenBank/DDBJ whole genome shotgun (WGS) entry which is preliminary data.</text>
</comment>
<name>A0A3D8M7P4_9ALTE</name>
<feature type="transmembrane region" description="Helical" evidence="9">
    <location>
        <begin position="52"/>
        <end position="85"/>
    </location>
</feature>
<evidence type="ECO:0000256" key="9">
    <source>
        <dbReference type="SAM" id="Phobius"/>
    </source>
</evidence>